<dbReference type="EMBL" id="OZ023710">
    <property type="protein sequence ID" value="CAK9882641.1"/>
    <property type="molecule type" value="Genomic_DNA"/>
</dbReference>
<reference evidence="1" key="1">
    <citation type="submission" date="2024-03" db="EMBL/GenBank/DDBJ databases">
        <authorList>
            <consortium name="ELIXIR-Norway"/>
            <consortium name="Elixir Norway"/>
        </authorList>
    </citation>
    <scope>NUCLEOTIDE SEQUENCE</scope>
</reference>
<keyword evidence="2" id="KW-1185">Reference proteome</keyword>
<name>A0ABP1C1F5_9BRYO</name>
<evidence type="ECO:0000313" key="1">
    <source>
        <dbReference type="EMBL" id="CAK9882641.1"/>
    </source>
</evidence>
<protein>
    <submittedName>
        <fullName evidence="1">Uncharacterized protein</fullName>
    </submittedName>
</protein>
<evidence type="ECO:0000313" key="2">
    <source>
        <dbReference type="Proteomes" id="UP001497522"/>
    </source>
</evidence>
<accession>A0ABP1C1F5</accession>
<sequence>MKAAECEDLREGLLHKDEKKVVETVRSKYPWLQYVTLMAIHSQEQLIPSCSICSNPSSRPGSKFRNTFARVEKSMWNWPPLIDCC</sequence>
<dbReference type="Proteomes" id="UP001497522">
    <property type="component" value="Chromosome 9"/>
</dbReference>
<gene>
    <name evidence="1" type="ORF">CSSPJE1EN2_LOCUS23892</name>
</gene>
<proteinExistence type="predicted"/>
<organism evidence="1 2">
    <name type="scientific">Sphagnum jensenii</name>
    <dbReference type="NCBI Taxonomy" id="128206"/>
    <lineage>
        <taxon>Eukaryota</taxon>
        <taxon>Viridiplantae</taxon>
        <taxon>Streptophyta</taxon>
        <taxon>Embryophyta</taxon>
        <taxon>Bryophyta</taxon>
        <taxon>Sphagnophytina</taxon>
        <taxon>Sphagnopsida</taxon>
        <taxon>Sphagnales</taxon>
        <taxon>Sphagnaceae</taxon>
        <taxon>Sphagnum</taxon>
    </lineage>
</organism>